<feature type="compositionally biased region" description="Gly residues" evidence="1">
    <location>
        <begin position="310"/>
        <end position="324"/>
    </location>
</feature>
<dbReference type="VEuPathDB" id="VectorBase:AFUN2_014294"/>
<name>A0A4Y0BJV2_ANOFN</name>
<feature type="compositionally biased region" description="Acidic residues" evidence="1">
    <location>
        <begin position="203"/>
        <end position="212"/>
    </location>
</feature>
<sequence>MDDSRMDRLNGGQPLEGLAASLQARVIATLKIKEEDEERHRRDLGVHHTTSGTMHSSSNSNSTNSNIHAGSLQIVQTAHIKSEKYTSSSSASSTSSSSSTSSHHQHALKTYLTDRRTSAWYSSTKDALHNIVLAVGIDCSEPDMLHVPRGAPNSIVGHTGTVRGGLLVAPPLVMSPEINSLVDDGRHHHQLHVRHNHHSRNDVDDDVVGDDESSWHDRVSSGFDRLVAFASTELDKTRRSNEDVPPSSASCTTSPDSGINQSDHSRTFLSSSSSSSQLDVPPSSASVGSSSSSSISSSSSNSSTSSIGSVTGGHGVGHGQHVGSGGNTVVAGGLMLKHMVPIIKSSPAEPVDSPPLSDVGLPRTPSPTSSPPLLFGHPTAISSTIVGGGNSAAVLQPAALLHPPGNGGGGNNGAPTGTVQPGNNSNSLGIPLKYQRQSKSSSASSEKHYKKKFRERNWEEYEESLSGGRNSAISVGEPMEQQDYAAVTVASAAAVGRPHRPGSSHNVNILSTDSNPAASATAMSTEGGTTRGDNGSDHQLQHQQVQQHHHKHKSAKFRPKGKDWNWDDEHSNASSGSATSSTRTSRGSVGGTNTNPT</sequence>
<feature type="region of interest" description="Disordered" evidence="1">
    <location>
        <begin position="399"/>
        <end position="453"/>
    </location>
</feature>
<dbReference type="STRING" id="62324.A0A4Y0BJV2"/>
<organism evidence="2">
    <name type="scientific">Anopheles funestus</name>
    <name type="common">African malaria mosquito</name>
    <dbReference type="NCBI Taxonomy" id="62324"/>
    <lineage>
        <taxon>Eukaryota</taxon>
        <taxon>Metazoa</taxon>
        <taxon>Ecdysozoa</taxon>
        <taxon>Arthropoda</taxon>
        <taxon>Hexapoda</taxon>
        <taxon>Insecta</taxon>
        <taxon>Pterygota</taxon>
        <taxon>Neoptera</taxon>
        <taxon>Endopterygota</taxon>
        <taxon>Diptera</taxon>
        <taxon>Nematocera</taxon>
        <taxon>Culicoidea</taxon>
        <taxon>Culicidae</taxon>
        <taxon>Anophelinae</taxon>
        <taxon>Anopheles</taxon>
    </lineage>
</organism>
<dbReference type="VEuPathDB" id="VectorBase:AFUN019181"/>
<feature type="region of interest" description="Disordered" evidence="1">
    <location>
        <begin position="192"/>
        <end position="215"/>
    </location>
</feature>
<feature type="compositionally biased region" description="Polar residues" evidence="1">
    <location>
        <begin position="503"/>
        <end position="533"/>
    </location>
</feature>
<feature type="compositionally biased region" description="Basic and acidic residues" evidence="1">
    <location>
        <begin position="560"/>
        <end position="571"/>
    </location>
</feature>
<feature type="region of interest" description="Disordered" evidence="1">
    <location>
        <begin position="346"/>
        <end position="376"/>
    </location>
</feature>
<feature type="region of interest" description="Disordered" evidence="1">
    <location>
        <begin position="495"/>
        <end position="597"/>
    </location>
</feature>
<dbReference type="EnsemblMetazoa" id="AFUN019181-RA">
    <property type="protein sequence ID" value="AFUN019181-PA"/>
    <property type="gene ID" value="AFUN019181"/>
</dbReference>
<feature type="compositionally biased region" description="Polar residues" evidence="1">
    <location>
        <begin position="414"/>
        <end position="428"/>
    </location>
</feature>
<protein>
    <submittedName>
        <fullName evidence="2">Uncharacterized protein</fullName>
    </submittedName>
</protein>
<proteinExistence type="predicted"/>
<feature type="compositionally biased region" description="Low complexity" evidence="1">
    <location>
        <begin position="572"/>
        <end position="597"/>
    </location>
</feature>
<feature type="region of interest" description="Disordered" evidence="1">
    <location>
        <begin position="235"/>
        <end position="324"/>
    </location>
</feature>
<accession>A0A4Y0BJV2</accession>
<reference evidence="2" key="1">
    <citation type="submission" date="2020-05" db="UniProtKB">
        <authorList>
            <consortium name="EnsemblMetazoa"/>
        </authorList>
    </citation>
    <scope>IDENTIFICATION</scope>
    <source>
        <strain evidence="2">FUMOZ</strain>
    </source>
</reference>
<feature type="region of interest" description="Disordered" evidence="1">
    <location>
        <begin position="81"/>
        <end position="105"/>
    </location>
</feature>
<evidence type="ECO:0000313" key="2">
    <source>
        <dbReference type="EnsemblMetazoa" id="AFUN019181-PA"/>
    </source>
</evidence>
<feature type="compositionally biased region" description="Basic and acidic residues" evidence="1">
    <location>
        <begin position="33"/>
        <end position="46"/>
    </location>
</feature>
<feature type="compositionally biased region" description="Low complexity" evidence="1">
    <location>
        <begin position="47"/>
        <end position="66"/>
    </location>
</feature>
<feature type="compositionally biased region" description="Low complexity" evidence="1">
    <location>
        <begin position="86"/>
        <end position="102"/>
    </location>
</feature>
<feature type="region of interest" description="Disordered" evidence="1">
    <location>
        <begin position="33"/>
        <end position="66"/>
    </location>
</feature>
<feature type="compositionally biased region" description="Polar residues" evidence="1">
    <location>
        <begin position="247"/>
        <end position="261"/>
    </location>
</feature>
<feature type="compositionally biased region" description="Low complexity" evidence="1">
    <location>
        <begin position="267"/>
        <end position="309"/>
    </location>
</feature>
<dbReference type="AlphaFoldDB" id="A0A4Y0BJV2"/>
<feature type="compositionally biased region" description="Basic residues" evidence="1">
    <location>
        <begin position="547"/>
        <end position="559"/>
    </location>
</feature>
<evidence type="ECO:0000256" key="1">
    <source>
        <dbReference type="SAM" id="MobiDB-lite"/>
    </source>
</evidence>